<feature type="region of interest" description="Disordered" evidence="1">
    <location>
        <begin position="65"/>
        <end position="91"/>
    </location>
</feature>
<feature type="compositionally biased region" description="Low complexity" evidence="1">
    <location>
        <begin position="160"/>
        <end position="170"/>
    </location>
</feature>
<feature type="region of interest" description="Disordered" evidence="1">
    <location>
        <begin position="20"/>
        <end position="51"/>
    </location>
</feature>
<evidence type="ECO:0000313" key="3">
    <source>
        <dbReference type="Proteomes" id="UP000241462"/>
    </source>
</evidence>
<name>A0A2T3AGR5_9PEZI</name>
<dbReference type="OrthoDB" id="10650140at2759"/>
<feature type="compositionally biased region" description="Polar residues" evidence="1">
    <location>
        <begin position="329"/>
        <end position="342"/>
    </location>
</feature>
<accession>A0A2T3AGR5</accession>
<feature type="region of interest" description="Disordered" evidence="1">
    <location>
        <begin position="103"/>
        <end position="431"/>
    </location>
</feature>
<feature type="compositionally biased region" description="Polar residues" evidence="1">
    <location>
        <begin position="230"/>
        <end position="247"/>
    </location>
</feature>
<evidence type="ECO:0000256" key="1">
    <source>
        <dbReference type="SAM" id="MobiDB-lite"/>
    </source>
</evidence>
<sequence>MREWAPFCLPVVLRSIRSTSQANHQSKVSIQARSDPNKSPCTPQTSRNPTHTMDLLNTIKDAVIPDPNSIPNTEHATADHAADDVPGAFPDADDAELARQIKQKEANQSHLHHDSTVTVPNNQTGSAPPKLASMAAPGDYTPQPDLGAWNPPGGVTGDKSSAQGASRGASGLTGATSNVGADYGSDGMSNIREVKAHHLGNEGKALGSTGSSGLETASKNPDISAPFGSESATTREPASEFSRQQPGAQAVGSVPHSGGNTSPGVLQEAAGLSKPTPQHDQSTESSSRDPVLGSSHQQTDNQDLASATQSGGNTGSSVLREAAVGTGLSGSTPSQQQASSRSEPAAGYSGGIHNGVFGAGSDDVKGERIEGQHERTSHYRKGDVSSSLSGVSESGLGQGGVHNGVVGLGSREEEALRQSLDGHGQRDEFQA</sequence>
<dbReference type="EMBL" id="KZ678392">
    <property type="protein sequence ID" value="PSR97366.1"/>
    <property type="molecule type" value="Genomic_DNA"/>
</dbReference>
<feature type="compositionally biased region" description="Low complexity" evidence="1">
    <location>
        <begin position="384"/>
        <end position="395"/>
    </location>
</feature>
<keyword evidence="3" id="KW-1185">Reference proteome</keyword>
<organism evidence="2 3">
    <name type="scientific">Coniella lustricola</name>
    <dbReference type="NCBI Taxonomy" id="2025994"/>
    <lineage>
        <taxon>Eukaryota</taxon>
        <taxon>Fungi</taxon>
        <taxon>Dikarya</taxon>
        <taxon>Ascomycota</taxon>
        <taxon>Pezizomycotina</taxon>
        <taxon>Sordariomycetes</taxon>
        <taxon>Sordariomycetidae</taxon>
        <taxon>Diaporthales</taxon>
        <taxon>Schizoparmaceae</taxon>
        <taxon>Coniella</taxon>
    </lineage>
</organism>
<feature type="compositionally biased region" description="Polar residues" evidence="1">
    <location>
        <begin position="208"/>
        <end position="221"/>
    </location>
</feature>
<proteinExistence type="predicted"/>
<dbReference type="AlphaFoldDB" id="A0A2T3AGR5"/>
<feature type="compositionally biased region" description="Basic and acidic residues" evidence="1">
    <location>
        <begin position="362"/>
        <end position="383"/>
    </location>
</feature>
<dbReference type="Proteomes" id="UP000241462">
    <property type="component" value="Unassembled WGS sequence"/>
</dbReference>
<gene>
    <name evidence="2" type="ORF">BD289DRAFT_426191</name>
</gene>
<feature type="compositionally biased region" description="Polar residues" evidence="1">
    <location>
        <begin position="116"/>
        <end position="126"/>
    </location>
</feature>
<evidence type="ECO:0000313" key="2">
    <source>
        <dbReference type="EMBL" id="PSR97366.1"/>
    </source>
</evidence>
<feature type="compositionally biased region" description="Polar residues" evidence="1">
    <location>
        <begin position="275"/>
        <end position="285"/>
    </location>
</feature>
<protein>
    <submittedName>
        <fullName evidence="2">Uncharacterized protein</fullName>
    </submittedName>
</protein>
<reference evidence="2 3" key="1">
    <citation type="journal article" date="2018" name="Mycol. Prog.">
        <title>Coniella lustricola, a new species from submerged detritus.</title>
        <authorList>
            <person name="Raudabaugh D.B."/>
            <person name="Iturriaga T."/>
            <person name="Carver A."/>
            <person name="Mondo S."/>
            <person name="Pangilinan J."/>
            <person name="Lipzen A."/>
            <person name="He G."/>
            <person name="Amirebrahimi M."/>
            <person name="Grigoriev I.V."/>
            <person name="Miller A.N."/>
        </authorList>
    </citation>
    <scope>NUCLEOTIDE SEQUENCE [LARGE SCALE GENOMIC DNA]</scope>
    <source>
        <strain evidence="2 3">B22-T-1</strain>
    </source>
</reference>
<feature type="compositionally biased region" description="Basic and acidic residues" evidence="1">
    <location>
        <begin position="103"/>
        <end position="115"/>
    </location>
</feature>
<feature type="compositionally biased region" description="Polar residues" evidence="1">
    <location>
        <begin position="294"/>
        <end position="317"/>
    </location>
</feature>
<dbReference type="InParanoid" id="A0A2T3AGR5"/>
<feature type="compositionally biased region" description="Basic and acidic residues" evidence="1">
    <location>
        <begin position="192"/>
        <end position="201"/>
    </location>
</feature>